<evidence type="ECO:0000313" key="2">
    <source>
        <dbReference type="Proteomes" id="UP000010472"/>
    </source>
</evidence>
<dbReference type="EMBL" id="CP003620">
    <property type="protein sequence ID" value="AFZ12029.1"/>
    <property type="molecule type" value="Genomic_DNA"/>
</dbReference>
<proteinExistence type="predicted"/>
<dbReference type="HOGENOM" id="CLU_243110_0_0_3"/>
<dbReference type="STRING" id="1173022.Cri9333_1120"/>
<dbReference type="OrthoDB" id="9757947at2"/>
<accession>K9VWW6</accession>
<dbReference type="eggNOG" id="COG3292">
    <property type="taxonomic scope" value="Bacteria"/>
</dbReference>
<name>K9VWW6_9CYAN</name>
<sequence length="1632" mass="181534">MNNSDRLYKLLPEIYRLRDTAEGEPLKALLALFEKELLTIEGDISDLYDNWFIETCAEWAVPYIGDLLDVPEFYTDRSLVYGQQERRAYVANTIAYRRRKGTAPVLEQLTQDVTGWRSRAVEFARLVATTQNLNHLRSHSTTANLRTNNQLQQIGTPFEQQAAYTADIRPVSQKGCYNVANIGLFIYRLQSYPSGRTTARAVPGSEANITGRCYTFNSLGKDAPLFNQPRTKTDILSLAEEINLPGILRRTVLANELKQRRQSYLQGKSLAEIRYFDRDPVLQIFVNGQPNPIPPEEILICSLDETEDKLWNIPTEEFEHNNDDLPLPAIVAVDPELGRIAFLDKPLPKRVEVSYFYGFSDDLGGGSYSRSNASRNDLIPSDLSNNEINPPLFWEIKQGNSGEANPLVTAIETWNQTVEAWHGFKEFTHIPLASILIPAVRVIHLEREKTRPLFRPGIIGEGLRVIVRSGSLSITVTPGRAVDRQGRLIVIKKEYLVNLEKFHLAQDARGWLVVFYRSSSDQVAEDQPPIKFVSESAFDQYPPGTFIPLIYLTLNSQRKNGQFDDSIRRSFQFEPGIVQGLEVKLQPGKLEAVITAGTVVDERGRSLIIPNNFSVDLSLYQGETKQIVLNQATGWKKQWQVELLNQEDYQNNCDKNCLSLATLEIPQIKIGEIENSPSYTHLPSNKIGNEDNLDEIKINGLNVSLVNIERAIIAIAPGTVSNKQGETISLEREIQFDLSAYSGQTLTLFISYKTKQGLPLSPVSLKGRGWQHLGIVPQEPEEAETGTILITDNCTYEGELSIIVPAQRRLEIIAADGCRPHLQGNVSVRGTAAEDAHPGELTLYGLLVEGNVTVLAGNLKRLNINHCTLVPQKGGVYVEPGWLIPPDHSSGEEFDAIALVMYSLNWVWQSICRDIGLTNACSEFNPTQLLPPAFQQLPNRVSQIWQTIQRWRCPQELEPHTEDAPTTTQWNNARLEIAINRSICGRLYLSDTVAKLTIADSIIDIGLTEQEQQPEAISALGSEVEIKTTTVLGMTTARNLQASNSIFTEKVMVRRHQSGYIRFSYVPEASHTPRRYECQPDMALKAKLTKIPTAITAIEILPSNIFLGTAGDGVFRLNINSENNESQREETAHSLPNCYITTLLFYLQPDNSTPSKINTLWAGAVDGSIYYSRNDGENWTNIKTKVDTAINHLVAWVRQGRGTISSEGSKLIGKETFFSSEVRTGDTISIGEETRIVTALGESGIGTISSQGIIVTGHNTNFTAIQVGDRITALDQTRTIVKIYTTNSQQDCLEVNAPFSHDLPEKTTFTIKIDTLLQLNAPLSSDVKEPYFKIHHLLAATLGDGILRANDRGENWEKINTGLTNFNVTALAIDSGGQLFAGTSGGGVFKYTINDNQAETELPRWIPFNIGLSNLYITSLAIDAKDQLWAGTAGSGIFYSTLNGKSWTEINQGLTSFVITALVTLQSTEKSTEGNIIVFAGTANGQIFRLFTEQEEWQKLQLDLKGIDITTLTTNANKQAILAGTASGDILQFINKDKDENWTSLNQGLPNVAEKLLIMERLQPSFTSTNYGDPGYIQLGQSCSKEIGTGAEDGAEMGAFNFLKQPQREANLQASLKEYFRFGLQAKTFYIN</sequence>
<dbReference type="PATRIC" id="fig|1173022.3.peg.1212"/>
<gene>
    <name evidence="1" type="ORF">Cri9333_1120</name>
</gene>
<evidence type="ECO:0008006" key="3">
    <source>
        <dbReference type="Google" id="ProtNLM"/>
    </source>
</evidence>
<evidence type="ECO:0000313" key="1">
    <source>
        <dbReference type="EMBL" id="AFZ12029.1"/>
    </source>
</evidence>
<organism evidence="1 2">
    <name type="scientific">Crinalium epipsammum PCC 9333</name>
    <dbReference type="NCBI Taxonomy" id="1173022"/>
    <lineage>
        <taxon>Bacteria</taxon>
        <taxon>Bacillati</taxon>
        <taxon>Cyanobacteriota</taxon>
        <taxon>Cyanophyceae</taxon>
        <taxon>Gomontiellales</taxon>
        <taxon>Gomontiellaceae</taxon>
        <taxon>Crinalium</taxon>
    </lineage>
</organism>
<dbReference type="RefSeq" id="WP_015202151.1">
    <property type="nucleotide sequence ID" value="NC_019753.1"/>
</dbReference>
<dbReference type="SUPFAM" id="SSF110296">
    <property type="entry name" value="Oligoxyloglucan reducing end-specific cellobiohydrolase"/>
    <property type="match status" value="2"/>
</dbReference>
<dbReference type="KEGG" id="cep:Cri9333_1120"/>
<dbReference type="Gene3D" id="2.130.10.10">
    <property type="entry name" value="YVTN repeat-like/Quinoprotein amine dehydrogenase"/>
    <property type="match status" value="1"/>
</dbReference>
<reference evidence="1 2" key="1">
    <citation type="submission" date="2012-06" db="EMBL/GenBank/DDBJ databases">
        <title>Finished chromosome of genome of Crinalium epipsammum PCC 9333.</title>
        <authorList>
            <consortium name="US DOE Joint Genome Institute"/>
            <person name="Gugger M."/>
            <person name="Coursin T."/>
            <person name="Rippka R."/>
            <person name="Tandeau De Marsac N."/>
            <person name="Huntemann M."/>
            <person name="Wei C.-L."/>
            <person name="Han J."/>
            <person name="Detter J.C."/>
            <person name="Han C."/>
            <person name="Tapia R."/>
            <person name="Davenport K."/>
            <person name="Daligault H."/>
            <person name="Erkkila T."/>
            <person name="Gu W."/>
            <person name="Munk A.C.C."/>
            <person name="Teshima H."/>
            <person name="Xu Y."/>
            <person name="Chain P."/>
            <person name="Chen A."/>
            <person name="Krypides N."/>
            <person name="Mavromatis K."/>
            <person name="Markowitz V."/>
            <person name="Szeto E."/>
            <person name="Ivanova N."/>
            <person name="Mikhailova N."/>
            <person name="Ovchinnikova G."/>
            <person name="Pagani I."/>
            <person name="Pati A."/>
            <person name="Goodwin L."/>
            <person name="Peters L."/>
            <person name="Pitluck S."/>
            <person name="Woyke T."/>
            <person name="Kerfeld C."/>
        </authorList>
    </citation>
    <scope>NUCLEOTIDE SEQUENCE [LARGE SCALE GENOMIC DNA]</scope>
    <source>
        <strain evidence="1 2">PCC 9333</strain>
    </source>
</reference>
<dbReference type="InterPro" id="IPR015943">
    <property type="entry name" value="WD40/YVTN_repeat-like_dom_sf"/>
</dbReference>
<protein>
    <recommendedName>
        <fullName evidence="3">Baseplate protein J-like domain-containing protein</fullName>
    </recommendedName>
</protein>
<dbReference type="Proteomes" id="UP000010472">
    <property type="component" value="Chromosome"/>
</dbReference>
<keyword evidence="2" id="KW-1185">Reference proteome</keyword>